<dbReference type="InterPro" id="IPR020829">
    <property type="entry name" value="GlycerAld_3-P_DH_cat"/>
</dbReference>
<accession>A0A8S9MHP5</accession>
<evidence type="ECO:0000256" key="12">
    <source>
        <dbReference type="RuleBase" id="RU361160"/>
    </source>
</evidence>
<dbReference type="FunFam" id="3.40.50.720:FF:000001">
    <property type="entry name" value="Glyceraldehyde-3-phosphate dehydrogenase"/>
    <property type="match status" value="1"/>
</dbReference>
<keyword evidence="7 12" id="KW-0560">Oxidoreductase</keyword>
<evidence type="ECO:0000313" key="16">
    <source>
        <dbReference type="Proteomes" id="UP000712281"/>
    </source>
</evidence>
<dbReference type="SUPFAM" id="SSF55347">
    <property type="entry name" value="Glyceraldehyde-3-phosphate dehydrogenase-like, C-terminal domain"/>
    <property type="match status" value="1"/>
</dbReference>
<dbReference type="CDD" id="cd05214">
    <property type="entry name" value="GAPDH_I_N"/>
    <property type="match status" value="1"/>
</dbReference>
<evidence type="ECO:0000256" key="11">
    <source>
        <dbReference type="RuleBase" id="RU000397"/>
    </source>
</evidence>
<comment type="subcellular location">
    <subcellularLocation>
        <location evidence="1">Plastid</location>
        <location evidence="1">Chloroplast stroma</location>
    </subcellularLocation>
</comment>
<dbReference type="GO" id="GO:0019253">
    <property type="term" value="P:reductive pentose-phosphate cycle"/>
    <property type="evidence" value="ECO:0007669"/>
    <property type="project" value="UniProtKB-KW"/>
</dbReference>
<dbReference type="GO" id="GO:0047100">
    <property type="term" value="F:glyceraldehyde-3-phosphate dehydrogenase (NADP+) (phosphorylating) activity"/>
    <property type="evidence" value="ECO:0007669"/>
    <property type="project" value="UniProtKB-EC"/>
</dbReference>
<dbReference type="Pfam" id="PF02800">
    <property type="entry name" value="Gp_dh_C"/>
    <property type="match status" value="1"/>
</dbReference>
<dbReference type="FunFam" id="3.30.360.10:FF:000002">
    <property type="entry name" value="Glyceraldehyde-3-phosphate dehydrogenase"/>
    <property type="match status" value="1"/>
</dbReference>
<dbReference type="GO" id="GO:0009570">
    <property type="term" value="C:chloroplast stroma"/>
    <property type="evidence" value="ECO:0007669"/>
    <property type="project" value="UniProtKB-SubCell"/>
</dbReference>
<dbReference type="Pfam" id="PF00044">
    <property type="entry name" value="Gp_dh_N"/>
    <property type="match status" value="1"/>
</dbReference>
<dbReference type="SUPFAM" id="SSF51735">
    <property type="entry name" value="NAD(P)-binding Rossmann-fold domains"/>
    <property type="match status" value="1"/>
</dbReference>
<comment type="function">
    <text evidence="9">Involved in the photosynthetic reductive pentose phosphate pathway (Calvin-Benson cycle). Catalyzes the reduction of 1,3-diphosphoglycerate by NADPH.</text>
</comment>
<proteinExistence type="inferred from homology"/>
<dbReference type="PANTHER" id="PTHR43148">
    <property type="entry name" value="GLYCERALDEHYDE-3-PHOSPHATE DEHYDROGENASE 2"/>
    <property type="match status" value="1"/>
</dbReference>
<dbReference type="NCBIfam" id="TIGR01534">
    <property type="entry name" value="GAPDH-I"/>
    <property type="match status" value="1"/>
</dbReference>
<name>A0A8S9MHP5_BRACR</name>
<dbReference type="InterPro" id="IPR020828">
    <property type="entry name" value="GlycerAld_3-P_DH_NAD(P)-bd"/>
</dbReference>
<dbReference type="InterPro" id="IPR006424">
    <property type="entry name" value="Glyceraldehyde-3-P_DH_1"/>
</dbReference>
<evidence type="ECO:0000313" key="15">
    <source>
        <dbReference type="EMBL" id="KAF2617461.1"/>
    </source>
</evidence>
<evidence type="ECO:0000256" key="8">
    <source>
        <dbReference type="ARBA" id="ARBA00052787"/>
    </source>
</evidence>
<evidence type="ECO:0000256" key="10">
    <source>
        <dbReference type="ARBA" id="ARBA00063826"/>
    </source>
</evidence>
<gene>
    <name evidence="15" type="ORF">F2Q68_00039153</name>
</gene>
<dbReference type="GO" id="GO:0051287">
    <property type="term" value="F:NAD binding"/>
    <property type="evidence" value="ECO:0007669"/>
    <property type="project" value="InterPro"/>
</dbReference>
<evidence type="ECO:0000259" key="14">
    <source>
        <dbReference type="SMART" id="SM00846"/>
    </source>
</evidence>
<dbReference type="InterPro" id="IPR020831">
    <property type="entry name" value="GlycerAld/Erythrose_P_DH"/>
</dbReference>
<dbReference type="CDD" id="cd18126">
    <property type="entry name" value="GAPDH_I_C"/>
    <property type="match status" value="1"/>
</dbReference>
<comment type="pathway">
    <text evidence="2">Carbohydrate biosynthesis; Calvin cycle.</text>
</comment>
<feature type="domain" description="Glyceraldehyde 3-phosphate dehydrogenase NAD(P) binding" evidence="14">
    <location>
        <begin position="147"/>
        <end position="276"/>
    </location>
</feature>
<dbReference type="GO" id="GO:0006006">
    <property type="term" value="P:glucose metabolic process"/>
    <property type="evidence" value="ECO:0007669"/>
    <property type="project" value="InterPro"/>
</dbReference>
<dbReference type="Proteomes" id="UP000712281">
    <property type="component" value="Unassembled WGS sequence"/>
</dbReference>
<evidence type="ECO:0000256" key="3">
    <source>
        <dbReference type="ARBA" id="ARBA00007406"/>
    </source>
</evidence>
<dbReference type="GO" id="GO:0050661">
    <property type="term" value="F:NADP binding"/>
    <property type="evidence" value="ECO:0007669"/>
    <property type="project" value="InterPro"/>
</dbReference>
<comment type="catalytic activity">
    <reaction evidence="8">
        <text>D-glyceraldehyde 3-phosphate + phosphate + NADP(+) = (2R)-3-phospho-glyceroyl phosphate + NADPH + H(+)</text>
        <dbReference type="Rhea" id="RHEA:10296"/>
        <dbReference type="ChEBI" id="CHEBI:15378"/>
        <dbReference type="ChEBI" id="CHEBI:43474"/>
        <dbReference type="ChEBI" id="CHEBI:57604"/>
        <dbReference type="ChEBI" id="CHEBI:57783"/>
        <dbReference type="ChEBI" id="CHEBI:58349"/>
        <dbReference type="ChEBI" id="CHEBI:59776"/>
        <dbReference type="EC" id="1.2.1.13"/>
    </reaction>
</comment>
<evidence type="ECO:0000256" key="1">
    <source>
        <dbReference type="ARBA" id="ARBA00004470"/>
    </source>
</evidence>
<comment type="subunit">
    <text evidence="10">Tetramer of either four A chains (GAPDH 2) or two A and two B chains (GAPDH 1).</text>
</comment>
<dbReference type="EC" id="1.2.1.-" evidence="12"/>
<dbReference type="EMBL" id="QGKW02000007">
    <property type="protein sequence ID" value="KAF2617461.1"/>
    <property type="molecule type" value="Genomic_DNA"/>
</dbReference>
<evidence type="ECO:0000256" key="4">
    <source>
        <dbReference type="ARBA" id="ARBA00022567"/>
    </source>
</evidence>
<dbReference type="Gene3D" id="3.40.50.720">
    <property type="entry name" value="NAD(P)-binding Rossmann-like Domain"/>
    <property type="match status" value="1"/>
</dbReference>
<dbReference type="Gene3D" id="3.30.360.10">
    <property type="entry name" value="Dihydrodipicolinate Reductase, domain 2"/>
    <property type="match status" value="1"/>
</dbReference>
<sequence>MAALSTSLSLSRNTPQLHPSSGFSLKPIARRANVSFGLNPSKKIQLSAPRGKRILTIQSAYRDDDSSGSTGLFVGGFILGGLIVGALGCVYAPQISKAIAGADRKDLMRKLPKFIYDEEKALEKTRKVLADKIAQLNSAIDDVSSQLKSEDTPNGAALSTDEASHLLKYDSMLGTFKADVKIVDNETISVDGKLIKVVSNRDPLKLPWAELGIDIVIEGTGVFVDGPGAGKHIQAGASKVIITAPAKGADIPTYVVGVNEQDYSHDVANIISNASCTTNCLAPFAKVLDEEFGIVKGTMTTTHSYTGDQRLLDASHRDLRRARAAALNIVPTSTGAAKAVSLVLPQLKGKLNGIALRVPTPNVSVVDLVINVEKKGLTAEDVNEAFRKAAAGPLKGVLEVCDTPLVSCDFRCSDVSTTIDSSLTMVMGDDMVKVVAWYDNEWGYSQRVVDLAHLVAAKWPGEVAAGSGDPLEDFCKTNPADEECKVYEA</sequence>
<evidence type="ECO:0000256" key="6">
    <source>
        <dbReference type="ARBA" id="ARBA00022946"/>
    </source>
</evidence>
<evidence type="ECO:0000256" key="2">
    <source>
        <dbReference type="ARBA" id="ARBA00005215"/>
    </source>
</evidence>
<dbReference type="PRINTS" id="PR00078">
    <property type="entry name" value="G3PDHDRGNASE"/>
</dbReference>
<evidence type="ECO:0000256" key="9">
    <source>
        <dbReference type="ARBA" id="ARBA00060191"/>
    </source>
</evidence>
<organism evidence="15 16">
    <name type="scientific">Brassica cretica</name>
    <name type="common">Mustard</name>
    <dbReference type="NCBI Taxonomy" id="69181"/>
    <lineage>
        <taxon>Eukaryota</taxon>
        <taxon>Viridiplantae</taxon>
        <taxon>Streptophyta</taxon>
        <taxon>Embryophyta</taxon>
        <taxon>Tracheophyta</taxon>
        <taxon>Spermatophyta</taxon>
        <taxon>Magnoliopsida</taxon>
        <taxon>eudicotyledons</taxon>
        <taxon>Gunneridae</taxon>
        <taxon>Pentapetalae</taxon>
        <taxon>rosids</taxon>
        <taxon>malvids</taxon>
        <taxon>Brassicales</taxon>
        <taxon>Brassicaceae</taxon>
        <taxon>Brassiceae</taxon>
        <taxon>Brassica</taxon>
    </lineage>
</organism>
<comment type="caution">
    <text evidence="15">The sequence shown here is derived from an EMBL/GenBank/DDBJ whole genome shotgun (WGS) entry which is preliminary data.</text>
</comment>
<comment type="similarity">
    <text evidence="3 11">Belongs to the glyceraldehyde-3-phosphate dehydrogenase family.</text>
</comment>
<dbReference type="InterPro" id="IPR036291">
    <property type="entry name" value="NAD(P)-bd_dom_sf"/>
</dbReference>
<keyword evidence="5" id="KW-0521">NADP</keyword>
<reference evidence="15" key="1">
    <citation type="submission" date="2019-12" db="EMBL/GenBank/DDBJ databases">
        <title>Genome sequencing and annotation of Brassica cretica.</title>
        <authorList>
            <person name="Studholme D.J."/>
            <person name="Sarris P.F."/>
        </authorList>
    </citation>
    <scope>NUCLEOTIDE SEQUENCE</scope>
    <source>
        <strain evidence="15">PFS-001/15</strain>
        <tissue evidence="15">Leaf</tissue>
    </source>
</reference>
<dbReference type="InterPro" id="IPR020830">
    <property type="entry name" value="GlycerAld_3-P_DH_AS"/>
</dbReference>
<dbReference type="AlphaFoldDB" id="A0A8S9MHP5"/>
<keyword evidence="4" id="KW-0113">Calvin cycle</keyword>
<feature type="region of interest" description="Disordered" evidence="13">
    <location>
        <begin position="1"/>
        <end position="23"/>
    </location>
</feature>
<keyword evidence="6" id="KW-0809">Transit peptide</keyword>
<evidence type="ECO:0000256" key="7">
    <source>
        <dbReference type="ARBA" id="ARBA00023002"/>
    </source>
</evidence>
<dbReference type="PROSITE" id="PS00071">
    <property type="entry name" value="GAPDH"/>
    <property type="match status" value="1"/>
</dbReference>
<evidence type="ECO:0000256" key="13">
    <source>
        <dbReference type="SAM" id="MobiDB-lite"/>
    </source>
</evidence>
<dbReference type="SMART" id="SM00846">
    <property type="entry name" value="Gp_dh_N"/>
    <property type="match status" value="1"/>
</dbReference>
<protein>
    <recommendedName>
        <fullName evidence="12">Glyceraldehyde-3-phosphate dehydrogenase</fullName>
        <ecNumber evidence="12">1.2.1.-</ecNumber>
    </recommendedName>
</protein>
<evidence type="ECO:0000256" key="5">
    <source>
        <dbReference type="ARBA" id="ARBA00022857"/>
    </source>
</evidence>